<sequence>MNSYQKAVEALKKCVTDSMAEDVSSNTQGEIWRHYQGMKSIADSLTTEETTTPSSSIGMSPLGREFYDPDYNVYAAAAADTISFDTVGQDVITFS</sequence>
<accession>Q0QZ19</accession>
<dbReference type="GeneID" id="4239051"/>
<dbReference type="RefSeq" id="YP_717876.1">
    <property type="nucleotide sequence ID" value="NC_008296.2"/>
</dbReference>
<dbReference type="EMBL" id="DQ149023">
    <property type="protein sequence ID" value="ABA47176.1"/>
    <property type="molecule type" value="Genomic_DNA"/>
</dbReference>
<organism evidence="1 2">
    <name type="scientific">Synechococcus phage syn9</name>
    <dbReference type="NCBI Taxonomy" id="382359"/>
    <lineage>
        <taxon>Viruses</taxon>
        <taxon>Duplodnaviria</taxon>
        <taxon>Heunggongvirae</taxon>
        <taxon>Uroviricota</taxon>
        <taxon>Caudoviricetes</taxon>
        <taxon>Pantevenvirales</taxon>
        <taxon>Kyanoviridae</taxon>
        <taxon>Ormenosvirus</taxon>
        <taxon>Ormenosvirus syn9</taxon>
    </lineage>
</organism>
<organismHost>
    <name type="scientific">Synechococcus</name>
    <dbReference type="NCBI Taxonomy" id="1129"/>
</organismHost>
<dbReference type="OrthoDB" id="19545at10239"/>
<reference evidence="1 2" key="1">
    <citation type="journal article" date="2007" name="Environ. Microbiol.">
        <title>Genomic and structural analysis of Syn9, a cyanophage infecting marine Prochlorococcus and Synechococcus.</title>
        <authorList>
            <person name="Weigele P.R."/>
            <person name="Pope W.H."/>
            <person name="Pedulla M.L."/>
            <person name="Houtz J.M."/>
            <person name="Smith A.L."/>
            <person name="Conway J.F."/>
            <person name="King J."/>
            <person name="Hatfull G.F."/>
            <person name="Lawrence J.G."/>
            <person name="Hendrix R.W."/>
        </authorList>
    </citation>
    <scope>NUCLEOTIDE SEQUENCE</scope>
</reference>
<dbReference type="Proteomes" id="UP000000909">
    <property type="component" value="Segment"/>
</dbReference>
<dbReference type="KEGG" id="vg:4239051"/>
<protein>
    <submittedName>
        <fullName evidence="1">Gp207</fullName>
    </submittedName>
</protein>
<evidence type="ECO:0000313" key="1">
    <source>
        <dbReference type="EMBL" id="ABA47176.1"/>
    </source>
</evidence>
<proteinExistence type="predicted"/>
<name>Q0QZ19_BPSYS</name>
<evidence type="ECO:0000313" key="2">
    <source>
        <dbReference type="Proteomes" id="UP000000909"/>
    </source>
</evidence>
<keyword evidence="2" id="KW-1185">Reference proteome</keyword>